<accession>A0ABN0CYQ8</accession>
<reference evidence="2 3" key="1">
    <citation type="submission" date="2011-04" db="EMBL/GenBank/DDBJ databases">
        <authorList>
            <person name="Harkins D.M."/>
            <person name="Madupu R."/>
            <person name="Durkin A.S."/>
            <person name="Torralba M."/>
            <person name="Methe B."/>
            <person name="Sutton G.G."/>
            <person name="Nelson K.E."/>
        </authorList>
    </citation>
    <scope>NUCLEOTIDE SEQUENCE [LARGE SCALE GENOMIC DNA]</scope>
    <source>
        <strain evidence="2 3">UPII 199-6</strain>
    </source>
</reference>
<dbReference type="InterPro" id="IPR025470">
    <property type="entry name" value="DUF4321"/>
</dbReference>
<comment type="caution">
    <text evidence="2">The sequence shown here is derived from an EMBL/GenBank/DDBJ whole genome shotgun (WGS) entry which is preliminary data.</text>
</comment>
<keyword evidence="3" id="KW-1185">Reference proteome</keyword>
<evidence type="ECO:0000313" key="3">
    <source>
        <dbReference type="Proteomes" id="UP000004018"/>
    </source>
</evidence>
<keyword evidence="1" id="KW-0812">Transmembrane</keyword>
<evidence type="ECO:0008006" key="4">
    <source>
        <dbReference type="Google" id="ProtNLM"/>
    </source>
</evidence>
<gene>
    <name evidence="2" type="ORF">HMPREF1039_1517</name>
</gene>
<proteinExistence type="predicted"/>
<organism evidence="2 3">
    <name type="scientific">Megasphaera lornae</name>
    <dbReference type="NCBI Taxonomy" id="1000568"/>
    <lineage>
        <taxon>Bacteria</taxon>
        <taxon>Bacillati</taxon>
        <taxon>Bacillota</taxon>
        <taxon>Negativicutes</taxon>
        <taxon>Veillonellales</taxon>
        <taxon>Veillonellaceae</taxon>
        <taxon>Megasphaera</taxon>
    </lineage>
</organism>
<evidence type="ECO:0000313" key="2">
    <source>
        <dbReference type="EMBL" id="EGL38377.1"/>
    </source>
</evidence>
<dbReference type="RefSeq" id="WP_007391751.1">
    <property type="nucleotide sequence ID" value="NZ_AFIJ01000044.1"/>
</dbReference>
<feature type="transmembrane region" description="Helical" evidence="1">
    <location>
        <begin position="65"/>
        <end position="86"/>
    </location>
</feature>
<evidence type="ECO:0000256" key="1">
    <source>
        <dbReference type="SAM" id="Phobius"/>
    </source>
</evidence>
<dbReference type="EMBL" id="AFIJ01000044">
    <property type="protein sequence ID" value="EGL38377.1"/>
    <property type="molecule type" value="Genomic_DNA"/>
</dbReference>
<protein>
    <recommendedName>
        <fullName evidence="4">DUF4321 domain-containing protein</fullName>
    </recommendedName>
</protein>
<sequence length="90" mass="9789">MKRAASMGVFWCIIFLVGGGIAGGILGDALSAASVGNVMPLLTRHYEIFDIENIAVNLYVLEFHFGIRFAPNILSIAGIIAAWLLVRRVR</sequence>
<keyword evidence="1" id="KW-0472">Membrane</keyword>
<dbReference type="Pfam" id="PF14209">
    <property type="entry name" value="DUF4321"/>
    <property type="match status" value="1"/>
</dbReference>
<name>A0ABN0CYQ8_9FIRM</name>
<dbReference type="Proteomes" id="UP000004018">
    <property type="component" value="Unassembled WGS sequence"/>
</dbReference>
<keyword evidence="1" id="KW-1133">Transmembrane helix</keyword>